<name>A0A5B7G3Q1_PORTR</name>
<proteinExistence type="predicted"/>
<comment type="caution">
    <text evidence="2">The sequence shown here is derived from an EMBL/GenBank/DDBJ whole genome shotgun (WGS) entry which is preliminary data.</text>
</comment>
<evidence type="ECO:0000256" key="1">
    <source>
        <dbReference type="SAM" id="MobiDB-lite"/>
    </source>
</evidence>
<organism evidence="2 3">
    <name type="scientific">Portunus trituberculatus</name>
    <name type="common">Swimming crab</name>
    <name type="synonym">Neptunus trituberculatus</name>
    <dbReference type="NCBI Taxonomy" id="210409"/>
    <lineage>
        <taxon>Eukaryota</taxon>
        <taxon>Metazoa</taxon>
        <taxon>Ecdysozoa</taxon>
        <taxon>Arthropoda</taxon>
        <taxon>Crustacea</taxon>
        <taxon>Multicrustacea</taxon>
        <taxon>Malacostraca</taxon>
        <taxon>Eumalacostraca</taxon>
        <taxon>Eucarida</taxon>
        <taxon>Decapoda</taxon>
        <taxon>Pleocyemata</taxon>
        <taxon>Brachyura</taxon>
        <taxon>Eubrachyura</taxon>
        <taxon>Portunoidea</taxon>
        <taxon>Portunidae</taxon>
        <taxon>Portuninae</taxon>
        <taxon>Portunus</taxon>
    </lineage>
</organism>
<dbReference type="Proteomes" id="UP000324222">
    <property type="component" value="Unassembled WGS sequence"/>
</dbReference>
<feature type="region of interest" description="Disordered" evidence="1">
    <location>
        <begin position="1"/>
        <end position="25"/>
    </location>
</feature>
<dbReference type="AlphaFoldDB" id="A0A5B7G3Q1"/>
<gene>
    <name evidence="2" type="ORF">E2C01_048399</name>
</gene>
<evidence type="ECO:0000313" key="2">
    <source>
        <dbReference type="EMBL" id="MPC54481.1"/>
    </source>
</evidence>
<dbReference type="EMBL" id="VSRR010012384">
    <property type="protein sequence ID" value="MPC54481.1"/>
    <property type="molecule type" value="Genomic_DNA"/>
</dbReference>
<feature type="region of interest" description="Disordered" evidence="1">
    <location>
        <begin position="42"/>
        <end position="69"/>
    </location>
</feature>
<accession>A0A5B7G3Q1</accession>
<protein>
    <submittedName>
        <fullName evidence="2">Uncharacterized protein</fullName>
    </submittedName>
</protein>
<feature type="compositionally biased region" description="Polar residues" evidence="1">
    <location>
        <begin position="1"/>
        <end position="16"/>
    </location>
</feature>
<sequence>MAGRQDTQWECSSKASPGNHLLHPTQQRVAMVTQGEVEMEVARKWAPKKAGRSKKRSSTTTLNSYFDEKEKQDSPQEIHLYYKNYVTSTYNAKAKALKKIIHNIKPVNTNSQIKLIIYYKTKCTSSNTSRVADPLRILVQSPPPYPSASQPTQDGVINHADTTFNRKKLEENTVILHKELCKACLRMISSLHSHQDY</sequence>
<evidence type="ECO:0000313" key="3">
    <source>
        <dbReference type="Proteomes" id="UP000324222"/>
    </source>
</evidence>
<keyword evidence="3" id="KW-1185">Reference proteome</keyword>
<feature type="compositionally biased region" description="Basic residues" evidence="1">
    <location>
        <begin position="45"/>
        <end position="57"/>
    </location>
</feature>
<reference evidence="2 3" key="1">
    <citation type="submission" date="2019-05" db="EMBL/GenBank/DDBJ databases">
        <title>Another draft genome of Portunus trituberculatus and its Hox gene families provides insights of decapod evolution.</title>
        <authorList>
            <person name="Jeong J.-H."/>
            <person name="Song I."/>
            <person name="Kim S."/>
            <person name="Choi T."/>
            <person name="Kim D."/>
            <person name="Ryu S."/>
            <person name="Kim W."/>
        </authorList>
    </citation>
    <scope>NUCLEOTIDE SEQUENCE [LARGE SCALE GENOMIC DNA]</scope>
    <source>
        <tissue evidence="2">Muscle</tissue>
    </source>
</reference>
<dbReference type="OrthoDB" id="10053630at2759"/>